<dbReference type="InterPro" id="IPR009100">
    <property type="entry name" value="AcylCoA_DH/oxidase_NM_dom_sf"/>
</dbReference>
<evidence type="ECO:0000256" key="1">
    <source>
        <dbReference type="ARBA" id="ARBA00001974"/>
    </source>
</evidence>
<dbReference type="InterPro" id="IPR006091">
    <property type="entry name" value="Acyl-CoA_Oxase/DH_mid-dom"/>
</dbReference>
<dbReference type="Gene3D" id="6.10.250.600">
    <property type="match status" value="1"/>
</dbReference>
<evidence type="ECO:0000259" key="7">
    <source>
        <dbReference type="Pfam" id="PF02770"/>
    </source>
</evidence>
<feature type="domain" description="Adaptive response protein AidB N-terminal" evidence="8">
    <location>
        <begin position="14"/>
        <end position="168"/>
    </location>
</feature>
<keyword evidence="5" id="KW-0560">Oxidoreductase</keyword>
<dbReference type="Gene3D" id="2.40.110.20">
    <property type="match status" value="1"/>
</dbReference>
<sequence>MSLHEFAETHEVINQVPPLDGANLYRVDLPLQEWVRRYHGGWAEGRLDSYGALAGGPLMAAGFLANENKPVFKSHDRYGHRIDLVEFHPAYHELMRASIEHGIPSMPWTDPRAGAQVARAGLSYLHSQADAGTGCPLTMTFASVPALRLQPDIAEKWLPKILSTEYDPRNLPMEQKTGLTIGMAMTEKQGGTDVRANTTRAHPVGIPGPGQAYELVGHKWFCSAPMCDAFLTLAYTDKGLSCFLLPRHRPDGSRNEFYIQRLKNKLGNWSNASSEVEYRGALAWMVGEEGRGVPTIIEMVALTRFDCMIGSSALMRQALTQAAHHCAYRKVGGRVLAEQPLMQNVLADLALESEAALALTMRMGRALDNAHDEQEDKFARLVTAVGKYWICKRAPAMINEAAECLGGAGYVEDTILPRLYREAPVNSTWEGSGNVQCLDVLRALSKEPGVLDVLFAELGDGHGDARLASFIGNLKKGFADTADIQFRARQLTEDVAVALQAKLLLEAGNATVSDAFIDSRLAGHGRVYGTLPRGADAEALLARSTPHLA</sequence>
<dbReference type="Pfam" id="PF02770">
    <property type="entry name" value="Acyl-CoA_dh_M"/>
    <property type="match status" value="1"/>
</dbReference>
<comment type="cofactor">
    <cofactor evidence="1 5">
        <name>FAD</name>
        <dbReference type="ChEBI" id="CHEBI:57692"/>
    </cofactor>
</comment>
<keyword evidence="3 5" id="KW-0285">Flavoprotein</keyword>
<evidence type="ECO:0000259" key="6">
    <source>
        <dbReference type="Pfam" id="PF00441"/>
    </source>
</evidence>
<dbReference type="PANTHER" id="PTHR42707">
    <property type="entry name" value="ACYL-COA DEHYDROGENASE"/>
    <property type="match status" value="1"/>
</dbReference>
<evidence type="ECO:0000259" key="8">
    <source>
        <dbReference type="Pfam" id="PF18158"/>
    </source>
</evidence>
<reference evidence="9 10" key="1">
    <citation type="submission" date="2022-07" db="EMBL/GenBank/DDBJ databases">
        <title>Genome Analysis of Selected Gammaproteobacteria from Nigerian Food snails.</title>
        <authorList>
            <person name="Okafor A.C."/>
        </authorList>
    </citation>
    <scope>NUCLEOTIDE SEQUENCE [LARGE SCALE GENOMIC DNA]</scope>
    <source>
        <strain evidence="9 10">Awg 2</strain>
    </source>
</reference>
<comment type="caution">
    <text evidence="9">The sequence shown here is derived from an EMBL/GenBank/DDBJ whole genome shotgun (WGS) entry which is preliminary data.</text>
</comment>
<evidence type="ECO:0000256" key="5">
    <source>
        <dbReference type="RuleBase" id="RU362125"/>
    </source>
</evidence>
<dbReference type="RefSeq" id="WP_271470051.1">
    <property type="nucleotide sequence ID" value="NZ_JANEWF010000002.1"/>
</dbReference>
<dbReference type="InterPro" id="IPR041504">
    <property type="entry name" value="AidB_N"/>
</dbReference>
<dbReference type="PANTHER" id="PTHR42707:SF3">
    <property type="entry name" value="ACYL-COA DEHYDROGENASE AIDB-RELATED"/>
    <property type="match status" value="1"/>
</dbReference>
<dbReference type="Proteomes" id="UP001211689">
    <property type="component" value="Unassembled WGS sequence"/>
</dbReference>
<dbReference type="SUPFAM" id="SSF47203">
    <property type="entry name" value="Acyl-CoA dehydrogenase C-terminal domain-like"/>
    <property type="match status" value="1"/>
</dbReference>
<keyword evidence="4 5" id="KW-0274">FAD</keyword>
<dbReference type="Gene3D" id="1.20.140.10">
    <property type="entry name" value="Butyryl-CoA Dehydrogenase, subunit A, domain 3"/>
    <property type="match status" value="1"/>
</dbReference>
<evidence type="ECO:0000313" key="9">
    <source>
        <dbReference type="EMBL" id="MDA8482174.1"/>
    </source>
</evidence>
<dbReference type="InterPro" id="IPR006089">
    <property type="entry name" value="Acyl-CoA_DH_CS"/>
</dbReference>
<comment type="similarity">
    <text evidence="2 5">Belongs to the acyl-CoA dehydrogenase family.</text>
</comment>
<keyword evidence="10" id="KW-1185">Reference proteome</keyword>
<evidence type="ECO:0000256" key="3">
    <source>
        <dbReference type="ARBA" id="ARBA00022630"/>
    </source>
</evidence>
<dbReference type="SUPFAM" id="SSF56645">
    <property type="entry name" value="Acyl-CoA dehydrogenase NM domain-like"/>
    <property type="match status" value="1"/>
</dbReference>
<evidence type="ECO:0000313" key="10">
    <source>
        <dbReference type="Proteomes" id="UP001211689"/>
    </source>
</evidence>
<gene>
    <name evidence="9" type="ORF">NNO07_03775</name>
</gene>
<accession>A0ABT4Y017</accession>
<dbReference type="InterPro" id="IPR052904">
    <property type="entry name" value="Acyl-CoA_dehydrogenase-like"/>
</dbReference>
<dbReference type="InterPro" id="IPR036250">
    <property type="entry name" value="AcylCo_DH-like_C"/>
</dbReference>
<name>A0ABT4Y017_METRE</name>
<feature type="domain" description="Acyl-CoA dehydrogenase/oxidase C-terminal" evidence="6">
    <location>
        <begin position="290"/>
        <end position="444"/>
    </location>
</feature>
<feature type="domain" description="Acyl-CoA oxidase/dehydrogenase middle" evidence="7">
    <location>
        <begin position="182"/>
        <end position="278"/>
    </location>
</feature>
<proteinExistence type="inferred from homology"/>
<organism evidence="9 10">
    <name type="scientific">Metapseudomonas resinovorans</name>
    <name type="common">Pseudomonas resinovorans</name>
    <dbReference type="NCBI Taxonomy" id="53412"/>
    <lineage>
        <taxon>Bacteria</taxon>
        <taxon>Pseudomonadati</taxon>
        <taxon>Pseudomonadota</taxon>
        <taxon>Gammaproteobacteria</taxon>
        <taxon>Pseudomonadales</taxon>
        <taxon>Pseudomonadaceae</taxon>
        <taxon>Metapseudomonas</taxon>
    </lineage>
</organism>
<dbReference type="PROSITE" id="PS00073">
    <property type="entry name" value="ACYL_COA_DH_2"/>
    <property type="match status" value="1"/>
</dbReference>
<evidence type="ECO:0000256" key="4">
    <source>
        <dbReference type="ARBA" id="ARBA00022827"/>
    </source>
</evidence>
<evidence type="ECO:0000256" key="2">
    <source>
        <dbReference type="ARBA" id="ARBA00009347"/>
    </source>
</evidence>
<dbReference type="EMBL" id="JANEWF010000002">
    <property type="protein sequence ID" value="MDA8482174.1"/>
    <property type="molecule type" value="Genomic_DNA"/>
</dbReference>
<dbReference type="Pfam" id="PF00441">
    <property type="entry name" value="Acyl-CoA_dh_1"/>
    <property type="match status" value="1"/>
</dbReference>
<protein>
    <submittedName>
        <fullName evidence="9">Acyl-CoA dehydrogenase family protein</fullName>
    </submittedName>
</protein>
<dbReference type="InterPro" id="IPR009075">
    <property type="entry name" value="AcylCo_DH/oxidase_C"/>
</dbReference>
<dbReference type="Pfam" id="PF18158">
    <property type="entry name" value="AidB_N"/>
    <property type="match status" value="1"/>
</dbReference>